<dbReference type="SMART" id="SM00279">
    <property type="entry name" value="HhH2"/>
    <property type="match status" value="1"/>
</dbReference>
<feature type="compositionally biased region" description="Polar residues" evidence="14">
    <location>
        <begin position="151"/>
        <end position="170"/>
    </location>
</feature>
<evidence type="ECO:0000256" key="13">
    <source>
        <dbReference type="SAM" id="Coils"/>
    </source>
</evidence>
<evidence type="ECO:0000256" key="10">
    <source>
        <dbReference type="ARBA" id="ARBA00023204"/>
    </source>
</evidence>
<dbReference type="EMBL" id="NBII01000008">
    <property type="protein sequence ID" value="PAV16523.1"/>
    <property type="molecule type" value="Genomic_DNA"/>
</dbReference>
<keyword evidence="11" id="KW-0539">Nucleus</keyword>
<feature type="compositionally biased region" description="Basic and acidic residues" evidence="14">
    <location>
        <begin position="627"/>
        <end position="648"/>
    </location>
</feature>
<comment type="subcellular location">
    <subcellularLocation>
        <location evidence="2">Nucleus</location>
    </subcellularLocation>
</comment>
<evidence type="ECO:0008006" key="19">
    <source>
        <dbReference type="Google" id="ProtNLM"/>
    </source>
</evidence>
<comment type="similarity">
    <text evidence="3">Belongs to the XPG/RAD2 endonuclease family. XPG subfamily.</text>
</comment>
<dbReference type="PANTHER" id="PTHR16171:SF7">
    <property type="entry name" value="DNA REPAIR PROTEIN RAD2"/>
    <property type="match status" value="1"/>
</dbReference>
<dbReference type="PANTHER" id="PTHR16171">
    <property type="entry name" value="DNA REPAIR PROTEIN COMPLEMENTING XP-G CELLS-RELATED"/>
    <property type="match status" value="1"/>
</dbReference>
<keyword evidence="18" id="KW-1185">Reference proteome</keyword>
<feature type="region of interest" description="Disordered" evidence="14">
    <location>
        <begin position="1060"/>
        <end position="1241"/>
    </location>
</feature>
<feature type="compositionally biased region" description="Basic and acidic residues" evidence="14">
    <location>
        <begin position="1087"/>
        <end position="1099"/>
    </location>
</feature>
<dbReference type="GO" id="GO:0048256">
    <property type="term" value="F:flap endonuclease activity"/>
    <property type="evidence" value="ECO:0007669"/>
    <property type="project" value="UniProtKB-ARBA"/>
</dbReference>
<sequence>MGVKSLWNLLTPVGRPVMLETMEGKSMAIDSSIWIYQFQATMRDKEGRALVNAHVLGFLRRICKLLFYGIKPVFVFDGGAPALKRMTITERKKKKSGAADSHARIAERLLAAQLRREALNHANSSKSSGKGKSPAVVDENTVYYEDIDGSRPNTTPIQNKSKLKDPTSSTKKNRWEEKRDPYRLPEVDMDAMIEKATRNSSAPDPRLASEEELRAFFEMLRPEDLDVSSPAFKELPTEVQYEIIGDLRLKSRQTSHLRLQAMLRDSRTPLDFSRAQIVNLKQRNALTQQLLETTDSIGKANVTIPVRIASERNKEYLLVKNEGEEGGWVLGIRDEGTQDKPIVIETDESAISEADSESDDMDMEEVAIPAPSASTFDPDLRDYQRENALDAIARRQLADSMHSKPKFKKEKSLFIPDITELNREAGSDLEEDDFGFSAAIEESLIGAYREDDSELTAAVQASLEEKEADDLRKAIEESRSNLSTNSITNRIKQDNSSSRVAGPSNPGLSHHKDLSGYDDDLYADYTPSRLDTALRFANTSRDTRSRVSPTNEFSNPILLMETPTSSTGGVNATSFVSDADDEEDDDMEEVIPFQSAIKFNIKESSQTPIKWEANTDTIVTPKAQSRPLKDEYEQVQHKPESYEDHKEYSFQTHRLVSESPKPKTETPKPEASTSQLQPKDDNESSSSESGDETWSHSPPFGRPIILEDSAPSTPATPSNPTKTQPAEPESWDAAQEMNAHEEEGEFARFAAQVRGRDVNEVRKEIDEEIRQLNQQRKAAMRDSDEITQTMIAQIMTMLRLFGIPYITAPMEAEAQCATLVSLNLVDGIITDDSDVFLFGGKRVFKNMFNQSKTVECFLLLDLSRELGLDRDTLVRLAYLLGSDYVEGLSGVGPVVAMELLREFPGEDGLVRFREWWMKVQSGKDKETDNVSSFRKRFKKRFKDLYLPPEWPNPAVKDAYFNPTVDTSSEPFKWGLPDLDGLRDFFQNELSWNANKVDELLLPIIQRMNRRNQEAALNHQGTLNTFFSIPSAITSSGTGTGSIEPRRRTAYTSKRLQAVVDAHKAQRGQKGNGAPNTGAETGIPTQEEENKYVDGNKNEEPDPILNKTRGRRGTRGSRTRGQGRGRGRGRGGKTSTQTPPQTPHEDNNSIPIPTTSTTIDPKPKPKATRKRKKRPSTTSESEVGEGEEYKAFNSGAGPSREMSLRRRVRVTREMPLSSTKLDEGGGGEAVVTDSEGSEYGRS</sequence>
<feature type="compositionally biased region" description="Low complexity" evidence="14">
    <location>
        <begin position="1148"/>
        <end position="1159"/>
    </location>
</feature>
<comment type="caution">
    <text evidence="17">The sequence shown here is derived from an EMBL/GenBank/DDBJ whole genome shotgun (WGS) entry which is preliminary data.</text>
</comment>
<dbReference type="PRINTS" id="PR00066">
    <property type="entry name" value="XRODRMPGMNTG"/>
</dbReference>
<dbReference type="SMART" id="SM00484">
    <property type="entry name" value="XPGI"/>
    <property type="match status" value="1"/>
</dbReference>
<dbReference type="Proteomes" id="UP000217199">
    <property type="component" value="Unassembled WGS sequence"/>
</dbReference>
<feature type="compositionally biased region" description="Polar residues" evidence="14">
    <location>
        <begin position="483"/>
        <end position="499"/>
    </location>
</feature>
<evidence type="ECO:0000256" key="4">
    <source>
        <dbReference type="ARBA" id="ARBA00022722"/>
    </source>
</evidence>
<dbReference type="Pfam" id="PF00752">
    <property type="entry name" value="XPG_N"/>
    <property type="match status" value="1"/>
</dbReference>
<dbReference type="InterPro" id="IPR008918">
    <property type="entry name" value="HhH2"/>
</dbReference>
<dbReference type="PROSITE" id="PS00842">
    <property type="entry name" value="XPG_2"/>
    <property type="match status" value="1"/>
</dbReference>
<keyword evidence="5" id="KW-0479">Metal-binding</keyword>
<dbReference type="Pfam" id="PF00867">
    <property type="entry name" value="XPG_I"/>
    <property type="match status" value="1"/>
</dbReference>
<feature type="compositionally biased region" description="Basic residues" evidence="14">
    <location>
        <begin position="1107"/>
        <end position="1130"/>
    </location>
</feature>
<evidence type="ECO:0000256" key="5">
    <source>
        <dbReference type="ARBA" id="ARBA00022723"/>
    </source>
</evidence>
<evidence type="ECO:0000256" key="3">
    <source>
        <dbReference type="ARBA" id="ARBA00005283"/>
    </source>
</evidence>
<feature type="region of interest" description="Disordered" evidence="14">
    <location>
        <begin position="612"/>
        <end position="741"/>
    </location>
</feature>
<dbReference type="PROSITE" id="PS00841">
    <property type="entry name" value="XPG_1"/>
    <property type="match status" value="1"/>
</dbReference>
<evidence type="ECO:0000256" key="9">
    <source>
        <dbReference type="ARBA" id="ARBA00022842"/>
    </source>
</evidence>
<gene>
    <name evidence="17" type="ORF">PNOK_0814300</name>
</gene>
<evidence type="ECO:0000256" key="14">
    <source>
        <dbReference type="SAM" id="MobiDB-lite"/>
    </source>
</evidence>
<dbReference type="InterPro" id="IPR006085">
    <property type="entry name" value="XPG_DNA_repair_N"/>
</dbReference>
<organism evidence="17 18">
    <name type="scientific">Pyrrhoderma noxium</name>
    <dbReference type="NCBI Taxonomy" id="2282107"/>
    <lineage>
        <taxon>Eukaryota</taxon>
        <taxon>Fungi</taxon>
        <taxon>Dikarya</taxon>
        <taxon>Basidiomycota</taxon>
        <taxon>Agaricomycotina</taxon>
        <taxon>Agaricomycetes</taxon>
        <taxon>Hymenochaetales</taxon>
        <taxon>Hymenochaetaceae</taxon>
        <taxon>Pyrrhoderma</taxon>
    </lineage>
</organism>
<feature type="region of interest" description="Disordered" evidence="14">
    <location>
        <begin position="483"/>
        <end position="515"/>
    </location>
</feature>
<evidence type="ECO:0000256" key="11">
    <source>
        <dbReference type="ARBA" id="ARBA00023242"/>
    </source>
</evidence>
<dbReference type="SUPFAM" id="SSF88723">
    <property type="entry name" value="PIN domain-like"/>
    <property type="match status" value="1"/>
</dbReference>
<evidence type="ECO:0000313" key="17">
    <source>
        <dbReference type="EMBL" id="PAV16523.1"/>
    </source>
</evidence>
<dbReference type="InterPro" id="IPR029060">
    <property type="entry name" value="PIN-like_dom_sf"/>
</dbReference>
<dbReference type="SUPFAM" id="SSF47807">
    <property type="entry name" value="5' to 3' exonuclease, C-terminal subdomain"/>
    <property type="match status" value="1"/>
</dbReference>
<evidence type="ECO:0000256" key="1">
    <source>
        <dbReference type="ARBA" id="ARBA00001946"/>
    </source>
</evidence>
<evidence type="ECO:0000256" key="7">
    <source>
        <dbReference type="ARBA" id="ARBA00022763"/>
    </source>
</evidence>
<proteinExistence type="inferred from homology"/>
<dbReference type="SMART" id="SM00485">
    <property type="entry name" value="XPGN"/>
    <property type="match status" value="1"/>
</dbReference>
<evidence type="ECO:0000313" key="18">
    <source>
        <dbReference type="Proteomes" id="UP000217199"/>
    </source>
</evidence>
<dbReference type="AlphaFoldDB" id="A0A286UAB2"/>
<comment type="cofactor">
    <cofactor evidence="1">
        <name>Mg(2+)</name>
        <dbReference type="ChEBI" id="CHEBI:18420"/>
    </cofactor>
</comment>
<evidence type="ECO:0000256" key="2">
    <source>
        <dbReference type="ARBA" id="ARBA00004123"/>
    </source>
</evidence>
<dbReference type="Gene3D" id="3.40.50.1010">
    <property type="entry name" value="5'-nuclease"/>
    <property type="match status" value="2"/>
</dbReference>
<dbReference type="CDD" id="cd09868">
    <property type="entry name" value="PIN_XPG_RAD2"/>
    <property type="match status" value="2"/>
</dbReference>
<feature type="domain" description="XPG N-terminal" evidence="16">
    <location>
        <begin position="1"/>
        <end position="98"/>
    </location>
</feature>
<dbReference type="PRINTS" id="PR00853">
    <property type="entry name" value="XPGRADSUPER"/>
</dbReference>
<dbReference type="GO" id="GO:0046872">
    <property type="term" value="F:metal ion binding"/>
    <property type="evidence" value="ECO:0007669"/>
    <property type="project" value="UniProtKB-KW"/>
</dbReference>
<feature type="coiled-coil region" evidence="13">
    <location>
        <begin position="755"/>
        <end position="789"/>
    </location>
</feature>
<comment type="similarity">
    <text evidence="12">Belongs to the XPG/RAD2 endonuclease family. GEN subfamily.</text>
</comment>
<dbReference type="InterPro" id="IPR036279">
    <property type="entry name" value="5-3_exonuclease_C_sf"/>
</dbReference>
<keyword evidence="7" id="KW-0227">DNA damage</keyword>
<reference evidence="17 18" key="1">
    <citation type="journal article" date="2017" name="Mol. Ecol.">
        <title>Comparative and population genomic landscape of Phellinus noxius: A hypervariable fungus causing root rot in trees.</title>
        <authorList>
            <person name="Chung C.L."/>
            <person name="Lee T.J."/>
            <person name="Akiba M."/>
            <person name="Lee H.H."/>
            <person name="Kuo T.H."/>
            <person name="Liu D."/>
            <person name="Ke H.M."/>
            <person name="Yokoi T."/>
            <person name="Roa M.B."/>
            <person name="Lu M.J."/>
            <person name="Chang Y.Y."/>
            <person name="Ann P.J."/>
            <person name="Tsai J.N."/>
            <person name="Chen C.Y."/>
            <person name="Tzean S.S."/>
            <person name="Ota Y."/>
            <person name="Hattori T."/>
            <person name="Sahashi N."/>
            <person name="Liou R.F."/>
            <person name="Kikuchi T."/>
            <person name="Tsai I.J."/>
        </authorList>
    </citation>
    <scope>NUCLEOTIDE SEQUENCE [LARGE SCALE GENOMIC DNA]</scope>
    <source>
        <strain evidence="17 18">FFPRI411160</strain>
    </source>
</reference>
<feature type="compositionally biased region" description="Basic residues" evidence="14">
    <location>
        <begin position="1163"/>
        <end position="1174"/>
    </location>
</feature>
<protein>
    <recommendedName>
        <fullName evidence="19">PIN domain-like protein</fullName>
    </recommendedName>
</protein>
<evidence type="ECO:0000256" key="6">
    <source>
        <dbReference type="ARBA" id="ARBA00022759"/>
    </source>
</evidence>
<keyword evidence="9" id="KW-0460">Magnesium</keyword>
<dbReference type="InParanoid" id="A0A286UAB2"/>
<evidence type="ECO:0000259" key="16">
    <source>
        <dbReference type="SMART" id="SM00485"/>
    </source>
</evidence>
<feature type="compositionally biased region" description="Low complexity" evidence="14">
    <location>
        <begin position="709"/>
        <end position="723"/>
    </location>
</feature>
<keyword evidence="10" id="KW-0234">DNA repair</keyword>
<evidence type="ECO:0000256" key="12">
    <source>
        <dbReference type="ARBA" id="ARBA00038112"/>
    </source>
</evidence>
<dbReference type="Gene3D" id="1.10.150.20">
    <property type="entry name" value="5' to 3' exonuclease, C-terminal subdomain"/>
    <property type="match status" value="1"/>
</dbReference>
<dbReference type="InterPro" id="IPR001044">
    <property type="entry name" value="XPG/Rad2_eukaryotes"/>
</dbReference>
<dbReference type="CDD" id="cd09904">
    <property type="entry name" value="H3TH_XPG"/>
    <property type="match status" value="1"/>
</dbReference>
<evidence type="ECO:0000259" key="15">
    <source>
        <dbReference type="SMART" id="SM00484"/>
    </source>
</evidence>
<dbReference type="GO" id="GO:0005634">
    <property type="term" value="C:nucleus"/>
    <property type="evidence" value="ECO:0007669"/>
    <property type="project" value="UniProtKB-SubCell"/>
</dbReference>
<name>A0A286UAB2_9AGAM</name>
<feature type="region of interest" description="Disordered" evidence="14">
    <location>
        <begin position="144"/>
        <end position="180"/>
    </location>
</feature>
<keyword evidence="13" id="KW-0175">Coiled coil</keyword>
<dbReference type="FunCoup" id="A0A286UAB2">
    <property type="interactions" value="392"/>
</dbReference>
<dbReference type="InterPro" id="IPR019974">
    <property type="entry name" value="XPG_CS"/>
</dbReference>
<dbReference type="GO" id="GO:0003697">
    <property type="term" value="F:single-stranded DNA binding"/>
    <property type="evidence" value="ECO:0007669"/>
    <property type="project" value="InterPro"/>
</dbReference>
<dbReference type="InterPro" id="IPR006084">
    <property type="entry name" value="XPG/Rad2"/>
</dbReference>
<dbReference type="InterPro" id="IPR006086">
    <property type="entry name" value="XPG-I_dom"/>
</dbReference>
<dbReference type="GO" id="GO:0006289">
    <property type="term" value="P:nucleotide-excision repair"/>
    <property type="evidence" value="ECO:0007669"/>
    <property type="project" value="InterPro"/>
</dbReference>
<evidence type="ECO:0000256" key="8">
    <source>
        <dbReference type="ARBA" id="ARBA00022801"/>
    </source>
</evidence>
<accession>A0A286UAB2</accession>
<dbReference type="OrthoDB" id="31113at2759"/>
<dbReference type="FunFam" id="1.10.150.20:FF:000030">
    <property type="entry name" value="Flap endonuclease GEN-like 1"/>
    <property type="match status" value="1"/>
</dbReference>
<keyword evidence="6" id="KW-0255">Endonuclease</keyword>
<keyword evidence="8" id="KW-0378">Hydrolase</keyword>
<dbReference type="STRING" id="2282107.A0A286UAB2"/>
<keyword evidence="4" id="KW-0540">Nuclease</keyword>
<feature type="domain" description="XPG-I" evidence="15">
    <location>
        <begin position="799"/>
        <end position="868"/>
    </location>
</feature>